<sequence>MLAIQLFCYKLVMDILKFKISSYGSLNCLWTY</sequence>
<name>A0A2P2PU18_RHIMU</name>
<evidence type="ECO:0000313" key="1">
    <source>
        <dbReference type="EMBL" id="MBX58234.1"/>
    </source>
</evidence>
<protein>
    <submittedName>
        <fullName evidence="1">Uncharacterized protein</fullName>
    </submittedName>
</protein>
<proteinExistence type="predicted"/>
<dbReference type="AlphaFoldDB" id="A0A2P2PU18"/>
<dbReference type="EMBL" id="GGEC01077750">
    <property type="protein sequence ID" value="MBX58234.1"/>
    <property type="molecule type" value="Transcribed_RNA"/>
</dbReference>
<reference evidence="1" key="1">
    <citation type="submission" date="2018-02" db="EMBL/GenBank/DDBJ databases">
        <title>Rhizophora mucronata_Transcriptome.</title>
        <authorList>
            <person name="Meera S.P."/>
            <person name="Sreeshan A."/>
            <person name="Augustine A."/>
        </authorList>
    </citation>
    <scope>NUCLEOTIDE SEQUENCE</scope>
    <source>
        <tissue evidence="1">Leaf</tissue>
    </source>
</reference>
<accession>A0A2P2PU18</accession>
<organism evidence="1">
    <name type="scientific">Rhizophora mucronata</name>
    <name type="common">Asiatic mangrove</name>
    <dbReference type="NCBI Taxonomy" id="61149"/>
    <lineage>
        <taxon>Eukaryota</taxon>
        <taxon>Viridiplantae</taxon>
        <taxon>Streptophyta</taxon>
        <taxon>Embryophyta</taxon>
        <taxon>Tracheophyta</taxon>
        <taxon>Spermatophyta</taxon>
        <taxon>Magnoliopsida</taxon>
        <taxon>eudicotyledons</taxon>
        <taxon>Gunneridae</taxon>
        <taxon>Pentapetalae</taxon>
        <taxon>rosids</taxon>
        <taxon>fabids</taxon>
        <taxon>Malpighiales</taxon>
        <taxon>Rhizophoraceae</taxon>
        <taxon>Rhizophora</taxon>
    </lineage>
</organism>